<comment type="caution">
    <text evidence="4">The sequence shown here is derived from an EMBL/GenBank/DDBJ whole genome shotgun (WGS) entry which is preliminary data.</text>
</comment>
<feature type="transmembrane region" description="Helical" evidence="3">
    <location>
        <begin position="44"/>
        <end position="69"/>
    </location>
</feature>
<keyword evidence="2 3" id="KW-1133">Transmembrane helix</keyword>
<feature type="transmembrane region" description="Helical" evidence="3">
    <location>
        <begin position="75"/>
        <end position="98"/>
    </location>
</feature>
<dbReference type="Pfam" id="PF07155">
    <property type="entry name" value="ECF-ribofla_trS"/>
    <property type="match status" value="1"/>
</dbReference>
<dbReference type="Proteomes" id="UP001489509">
    <property type="component" value="Unassembled WGS sequence"/>
</dbReference>
<feature type="transmembrane region" description="Helical" evidence="3">
    <location>
        <begin position="147"/>
        <end position="164"/>
    </location>
</feature>
<keyword evidence="3" id="KW-0472">Membrane</keyword>
<name>A0ABV1E2Y6_9FIRM</name>
<organism evidence="4 5">
    <name type="scientific">Solibaculum intestinale</name>
    <dbReference type="NCBI Taxonomy" id="3133165"/>
    <lineage>
        <taxon>Bacteria</taxon>
        <taxon>Bacillati</taxon>
        <taxon>Bacillota</taxon>
        <taxon>Clostridia</taxon>
        <taxon>Eubacteriales</taxon>
        <taxon>Oscillospiraceae</taxon>
        <taxon>Solibaculum</taxon>
    </lineage>
</organism>
<keyword evidence="1 3" id="KW-0812">Transmembrane</keyword>
<dbReference type="EMBL" id="JBBMFD010000015">
    <property type="protein sequence ID" value="MEQ2440987.1"/>
    <property type="molecule type" value="Genomic_DNA"/>
</dbReference>
<feature type="transmembrane region" description="Helical" evidence="3">
    <location>
        <begin position="12"/>
        <end position="32"/>
    </location>
</feature>
<sequence length="171" mass="17826">MTKSMTTLQRIVVIALFAALTAVATMCISIPIPATNGYINIGDTIVFISALFFGPIAGALSGGIGSMLADLLLGYAHWAPFSLLIKAAEGAVCGLIAYKALKGKKYSWRAIVGMIVAGLVMVLGYFIGGTILKGSWEVALTSVPSNLIQGGVSAGLALVLSVLLKQVKYFR</sequence>
<evidence type="ECO:0000313" key="5">
    <source>
        <dbReference type="Proteomes" id="UP001489509"/>
    </source>
</evidence>
<protein>
    <submittedName>
        <fullName evidence="4">ECF transporter S component</fullName>
    </submittedName>
</protein>
<feature type="transmembrane region" description="Helical" evidence="3">
    <location>
        <begin position="110"/>
        <end position="127"/>
    </location>
</feature>
<dbReference type="Gene3D" id="1.10.1760.20">
    <property type="match status" value="1"/>
</dbReference>
<dbReference type="PANTHER" id="PTHR37815:SF3">
    <property type="entry name" value="UPF0397 PROTEIN SPR0429"/>
    <property type="match status" value="1"/>
</dbReference>
<proteinExistence type="predicted"/>
<dbReference type="RefSeq" id="WP_349219824.1">
    <property type="nucleotide sequence ID" value="NZ_JBBMFD010000015.1"/>
</dbReference>
<dbReference type="PANTHER" id="PTHR37815">
    <property type="entry name" value="UPF0397 PROTEIN BC_2624-RELATED"/>
    <property type="match status" value="1"/>
</dbReference>
<dbReference type="InterPro" id="IPR009825">
    <property type="entry name" value="ECF_substrate-spec-like"/>
</dbReference>
<evidence type="ECO:0000256" key="1">
    <source>
        <dbReference type="ARBA" id="ARBA00022692"/>
    </source>
</evidence>
<evidence type="ECO:0000313" key="4">
    <source>
        <dbReference type="EMBL" id="MEQ2440987.1"/>
    </source>
</evidence>
<accession>A0ABV1E2Y6</accession>
<gene>
    <name evidence="4" type="ORF">WMO26_09135</name>
</gene>
<evidence type="ECO:0000256" key="3">
    <source>
        <dbReference type="SAM" id="Phobius"/>
    </source>
</evidence>
<evidence type="ECO:0000256" key="2">
    <source>
        <dbReference type="ARBA" id="ARBA00022989"/>
    </source>
</evidence>
<reference evidence="4 5" key="1">
    <citation type="submission" date="2024-03" db="EMBL/GenBank/DDBJ databases">
        <title>Human intestinal bacterial collection.</title>
        <authorList>
            <person name="Pauvert C."/>
            <person name="Hitch T.C.A."/>
            <person name="Clavel T."/>
        </authorList>
    </citation>
    <scope>NUCLEOTIDE SEQUENCE [LARGE SCALE GENOMIC DNA]</scope>
    <source>
        <strain evidence="4 5">CLA-JM-H44</strain>
    </source>
</reference>
<keyword evidence="5" id="KW-1185">Reference proteome</keyword>